<keyword evidence="3" id="KW-1185">Reference proteome</keyword>
<protein>
    <submittedName>
        <fullName evidence="2">Uncharacterized protein</fullName>
    </submittedName>
</protein>
<reference evidence="2" key="1">
    <citation type="submission" date="2021-03" db="EMBL/GenBank/DDBJ databases">
        <title>Revisited historic fungal species revealed as producer of novel bioactive compounds through whole genome sequencing and comparative genomics.</title>
        <authorList>
            <person name="Vignolle G.A."/>
            <person name="Hochenegger N."/>
            <person name="Mach R.L."/>
            <person name="Mach-Aigner A.R."/>
            <person name="Javad Rahimi M."/>
            <person name="Salim K.A."/>
            <person name="Chan C.M."/>
            <person name="Lim L.B.L."/>
            <person name="Cai F."/>
            <person name="Druzhinina I.S."/>
            <person name="U'Ren J.M."/>
            <person name="Derntl C."/>
        </authorList>
    </citation>
    <scope>NUCLEOTIDE SEQUENCE</scope>
    <source>
        <strain evidence="2">TUCIM 5799</strain>
    </source>
</reference>
<evidence type="ECO:0000256" key="1">
    <source>
        <dbReference type="SAM" id="MobiDB-lite"/>
    </source>
</evidence>
<dbReference type="AlphaFoldDB" id="A0A9P9WY37"/>
<proteinExistence type="predicted"/>
<comment type="caution">
    <text evidence="2">The sequence shown here is derived from an EMBL/GenBank/DDBJ whole genome shotgun (WGS) entry which is preliminary data.</text>
</comment>
<dbReference type="Proteomes" id="UP000829685">
    <property type="component" value="Unassembled WGS sequence"/>
</dbReference>
<dbReference type="EMBL" id="JAFIMR010000001">
    <property type="protein sequence ID" value="KAI1881377.1"/>
    <property type="molecule type" value="Genomic_DNA"/>
</dbReference>
<name>A0A9P9WY37_9PEZI</name>
<feature type="compositionally biased region" description="Low complexity" evidence="1">
    <location>
        <begin position="140"/>
        <end position="151"/>
    </location>
</feature>
<gene>
    <name evidence="2" type="ORF">JX265_000203</name>
</gene>
<organism evidence="2 3">
    <name type="scientific">Neoarthrinium moseri</name>
    <dbReference type="NCBI Taxonomy" id="1658444"/>
    <lineage>
        <taxon>Eukaryota</taxon>
        <taxon>Fungi</taxon>
        <taxon>Dikarya</taxon>
        <taxon>Ascomycota</taxon>
        <taxon>Pezizomycotina</taxon>
        <taxon>Sordariomycetes</taxon>
        <taxon>Xylariomycetidae</taxon>
        <taxon>Amphisphaeriales</taxon>
        <taxon>Apiosporaceae</taxon>
        <taxon>Neoarthrinium</taxon>
    </lineage>
</organism>
<sequence length="343" mass="39240">MRAETLNQFYDWGKTFQRGREQVIRSIKAKRRADPTSEPYEPHYHHQHRSSKPRFAAPAAGKDAASSIATLPACLYEIPSAAARGYGLRSSSRRLSFLSLAPELRNMVYQYCVHYPGSRELFDSYYIQREKRKKNPTDSAAKGKQAQQLAGRSKSKITREALTILRARVLVIDRIPPWVIGETLPLPISSFITKATLQSVRYVELRLSLGEGTSGSGRVWSKVLTDLLKCLDNHNLVKFKVIFKLKDIHNWPLWFNELCYYELIMNKASLSSVIAQTMLTGQQFRRWEHDTAKRGNLIDFERWIIDRFFAYKHSEQYRNPLISGSTAKKSFLGGFGCLRATGG</sequence>
<feature type="region of interest" description="Disordered" evidence="1">
    <location>
        <begin position="28"/>
        <end position="59"/>
    </location>
</feature>
<feature type="region of interest" description="Disordered" evidence="1">
    <location>
        <begin position="133"/>
        <end position="152"/>
    </location>
</feature>
<evidence type="ECO:0000313" key="2">
    <source>
        <dbReference type="EMBL" id="KAI1881377.1"/>
    </source>
</evidence>
<evidence type="ECO:0000313" key="3">
    <source>
        <dbReference type="Proteomes" id="UP000829685"/>
    </source>
</evidence>
<accession>A0A9P9WY37</accession>
<feature type="compositionally biased region" description="Basic and acidic residues" evidence="1">
    <location>
        <begin position="32"/>
        <end position="44"/>
    </location>
</feature>